<keyword evidence="1" id="KW-0812">Transmembrane</keyword>
<organism evidence="2 3">
    <name type="scientific">Advenella alkanexedens</name>
    <dbReference type="NCBI Taxonomy" id="1481665"/>
    <lineage>
        <taxon>Bacteria</taxon>
        <taxon>Pseudomonadati</taxon>
        <taxon>Pseudomonadota</taxon>
        <taxon>Betaproteobacteria</taxon>
        <taxon>Burkholderiales</taxon>
        <taxon>Alcaligenaceae</taxon>
    </lineage>
</organism>
<dbReference type="EMBL" id="JAHSPR010000001">
    <property type="protein sequence ID" value="MBV4395847.1"/>
    <property type="molecule type" value="Genomic_DNA"/>
</dbReference>
<keyword evidence="1" id="KW-1133">Transmembrane helix</keyword>
<comment type="caution">
    <text evidence="2">The sequence shown here is derived from an EMBL/GenBank/DDBJ whole genome shotgun (WGS) entry which is preliminary data.</text>
</comment>
<dbReference type="Proteomes" id="UP000722165">
    <property type="component" value="Unassembled WGS sequence"/>
</dbReference>
<protein>
    <submittedName>
        <fullName evidence="2">Cbb3-type cytochrome oxidase assembly protein CcoS</fullName>
    </submittedName>
</protein>
<dbReference type="RefSeq" id="WP_169294198.1">
    <property type="nucleotide sequence ID" value="NZ_CP130490.1"/>
</dbReference>
<feature type="transmembrane region" description="Helical" evidence="1">
    <location>
        <begin position="6"/>
        <end position="26"/>
    </location>
</feature>
<accession>A0ABS6NJQ3</accession>
<dbReference type="PANTHER" id="PTHR41532:SF1">
    <property type="entry name" value="FIXS PROTEIN"/>
    <property type="match status" value="1"/>
</dbReference>
<dbReference type="Pfam" id="PF03597">
    <property type="entry name" value="FixS"/>
    <property type="match status" value="1"/>
</dbReference>
<keyword evidence="1" id="KW-0472">Membrane</keyword>
<dbReference type="PANTHER" id="PTHR41532">
    <property type="entry name" value="FIXS PROTEIN"/>
    <property type="match status" value="1"/>
</dbReference>
<proteinExistence type="predicted"/>
<name>A0ABS6NJQ3_9BURK</name>
<evidence type="ECO:0000313" key="3">
    <source>
        <dbReference type="Proteomes" id="UP000722165"/>
    </source>
</evidence>
<evidence type="ECO:0000313" key="2">
    <source>
        <dbReference type="EMBL" id="MBV4395847.1"/>
    </source>
</evidence>
<sequence>MESLFLLLPVSFLFVIGIGIALYWAVFSGQFDDTEENGKSILQDNDSNHTE</sequence>
<reference evidence="2 3" key="1">
    <citation type="submission" date="2021-06" db="EMBL/GenBank/DDBJ databases">
        <authorList>
            <person name="Lu T."/>
            <person name="Wang Q."/>
            <person name="Han X."/>
        </authorList>
    </citation>
    <scope>NUCLEOTIDE SEQUENCE [LARGE SCALE GENOMIC DNA]</scope>
    <source>
        <strain evidence="2 3">LAM0050</strain>
    </source>
</reference>
<dbReference type="InterPro" id="IPR004714">
    <property type="entry name" value="Cyt_oxidase_maturation_cbb3"/>
</dbReference>
<gene>
    <name evidence="2" type="primary">ccoS</name>
    <name evidence="2" type="ORF">KU392_01085</name>
</gene>
<dbReference type="NCBIfam" id="TIGR00847">
    <property type="entry name" value="ccoS"/>
    <property type="match status" value="1"/>
</dbReference>
<keyword evidence="3" id="KW-1185">Reference proteome</keyword>
<evidence type="ECO:0000256" key="1">
    <source>
        <dbReference type="SAM" id="Phobius"/>
    </source>
</evidence>